<organism evidence="1 2">
    <name type="scientific">Ceratodon purpureus</name>
    <name type="common">Fire moss</name>
    <name type="synonym">Dicranum purpureum</name>
    <dbReference type="NCBI Taxonomy" id="3225"/>
    <lineage>
        <taxon>Eukaryota</taxon>
        <taxon>Viridiplantae</taxon>
        <taxon>Streptophyta</taxon>
        <taxon>Embryophyta</taxon>
        <taxon>Bryophyta</taxon>
        <taxon>Bryophytina</taxon>
        <taxon>Bryopsida</taxon>
        <taxon>Dicranidae</taxon>
        <taxon>Pseudoditrichales</taxon>
        <taxon>Ditrichaceae</taxon>
        <taxon>Ceratodon</taxon>
    </lineage>
</organism>
<dbReference type="EMBL" id="CM026430">
    <property type="protein sequence ID" value="KAG0561053.1"/>
    <property type="molecule type" value="Genomic_DNA"/>
</dbReference>
<evidence type="ECO:0000313" key="2">
    <source>
        <dbReference type="Proteomes" id="UP000822688"/>
    </source>
</evidence>
<name>A0A8T0GQ59_CERPU</name>
<evidence type="ECO:0000313" key="1">
    <source>
        <dbReference type="EMBL" id="KAG0561053.1"/>
    </source>
</evidence>
<gene>
    <name evidence="1" type="ORF">KC19_9G033400</name>
</gene>
<dbReference type="AlphaFoldDB" id="A0A8T0GQ59"/>
<sequence length="160" mass="18575">MTSNKKQAELWRDKYLRVSELDCLFRFALCVYRVLRVWNISEYSRRRHDYIRLGFDEFLVSVRRLKVLRLAWGFVTILIMAGKVTFVNKNDESKSFKFHLYGREGNRVKVATVLDVFGACVTTLEVGSVMEADDDGLSMDTFVAGCSYNISESRTSRLLF</sequence>
<proteinExistence type="predicted"/>
<dbReference type="Proteomes" id="UP000822688">
    <property type="component" value="Chromosome 9"/>
</dbReference>
<reference evidence="1" key="1">
    <citation type="submission" date="2020-06" db="EMBL/GenBank/DDBJ databases">
        <title>WGS assembly of Ceratodon purpureus strain R40.</title>
        <authorList>
            <person name="Carey S.B."/>
            <person name="Jenkins J."/>
            <person name="Shu S."/>
            <person name="Lovell J.T."/>
            <person name="Sreedasyam A."/>
            <person name="Maumus F."/>
            <person name="Tiley G.P."/>
            <person name="Fernandez-Pozo N."/>
            <person name="Barry K."/>
            <person name="Chen C."/>
            <person name="Wang M."/>
            <person name="Lipzen A."/>
            <person name="Daum C."/>
            <person name="Saski C.A."/>
            <person name="Payton A.C."/>
            <person name="Mcbreen J.C."/>
            <person name="Conrad R.E."/>
            <person name="Kollar L.M."/>
            <person name="Olsson S."/>
            <person name="Huttunen S."/>
            <person name="Landis J.B."/>
            <person name="Wickett N.J."/>
            <person name="Johnson M.G."/>
            <person name="Rensing S.A."/>
            <person name="Grimwood J."/>
            <person name="Schmutz J."/>
            <person name="Mcdaniel S.F."/>
        </authorList>
    </citation>
    <scope>NUCLEOTIDE SEQUENCE</scope>
    <source>
        <strain evidence="1">R40</strain>
    </source>
</reference>
<protein>
    <submittedName>
        <fullName evidence="1">Uncharacterized protein</fullName>
    </submittedName>
</protein>
<accession>A0A8T0GQ59</accession>
<comment type="caution">
    <text evidence="1">The sequence shown here is derived from an EMBL/GenBank/DDBJ whole genome shotgun (WGS) entry which is preliminary data.</text>
</comment>
<keyword evidence="2" id="KW-1185">Reference proteome</keyword>